<evidence type="ECO:0000256" key="9">
    <source>
        <dbReference type="HAMAP-Rule" id="MF_00237"/>
    </source>
</evidence>
<reference evidence="12" key="1">
    <citation type="journal article" date="2019" name="Int. J. Syst. Evol. Microbiol.">
        <title>The Global Catalogue of Microorganisms (GCM) 10K type strain sequencing project: providing services to taxonomists for standard genome sequencing and annotation.</title>
        <authorList>
            <consortium name="The Broad Institute Genomics Platform"/>
            <consortium name="The Broad Institute Genome Sequencing Center for Infectious Disease"/>
            <person name="Wu L."/>
            <person name="Ma J."/>
        </authorList>
    </citation>
    <scope>NUCLEOTIDE SEQUENCE [LARGE SCALE GENOMIC DNA]</scope>
    <source>
        <strain evidence="12">CCUG 55491</strain>
    </source>
</reference>
<name>A0ABW2YNG3_9GAMM</name>
<comment type="subunit">
    <text evidence="9">The Tat system comprises two distinct complexes: a TatABC complex, containing multiple copies of TatA, TatB and TatC subunits, and a separate TatA complex, containing only TatA subunits. Substrates initially bind to the TatABC complex, which probably triggers association of the separate TatA complex to form the active translocon.</text>
</comment>
<keyword evidence="2 9" id="KW-0813">Transport</keyword>
<dbReference type="PANTHER" id="PTHR33162:SF1">
    <property type="entry name" value="SEC-INDEPENDENT PROTEIN TRANSLOCASE PROTEIN TATA, CHLOROPLASTIC"/>
    <property type="match status" value="1"/>
</dbReference>
<evidence type="ECO:0000313" key="11">
    <source>
        <dbReference type="EMBL" id="MFD0739606.1"/>
    </source>
</evidence>
<keyword evidence="5 9" id="KW-0653">Protein transport</keyword>
<keyword evidence="7 9" id="KW-0811">Translocation</keyword>
<comment type="function">
    <text evidence="9">Part of the twin-arginine translocation (Tat) system that transports large folded proteins containing a characteristic twin-arginine motif in their signal peptide across membranes. Together with TatC, TatB is part of a receptor directly interacting with Tat signal peptides. TatB may form an oligomeric binding site that transiently accommodates folded Tat precursor proteins before their translocation.</text>
</comment>
<dbReference type="RefSeq" id="WP_386812638.1">
    <property type="nucleotide sequence ID" value="NZ_JBHTIH010000004.1"/>
</dbReference>
<dbReference type="NCBIfam" id="TIGR01410">
    <property type="entry name" value="tatB"/>
    <property type="match status" value="1"/>
</dbReference>
<dbReference type="Proteomes" id="UP001597090">
    <property type="component" value="Unassembled WGS sequence"/>
</dbReference>
<dbReference type="InterPro" id="IPR003369">
    <property type="entry name" value="TatA/B/E"/>
</dbReference>
<keyword evidence="6 9" id="KW-1133">Transmembrane helix</keyword>
<protein>
    <recommendedName>
        <fullName evidence="9">Sec-independent protein translocase protein TatB</fullName>
    </recommendedName>
</protein>
<evidence type="ECO:0000256" key="6">
    <source>
        <dbReference type="ARBA" id="ARBA00022989"/>
    </source>
</evidence>
<comment type="subcellular location">
    <subcellularLocation>
        <location evidence="9">Cell membrane</location>
        <topology evidence="9">Single-pass membrane protein</topology>
    </subcellularLocation>
    <subcellularLocation>
        <location evidence="1">Membrane</location>
        <topology evidence="1">Single-pass membrane protein</topology>
    </subcellularLocation>
</comment>
<organism evidence="11 12">
    <name type="scientific">Lysobacter koreensis</name>
    <dbReference type="NCBI Taxonomy" id="266122"/>
    <lineage>
        <taxon>Bacteria</taxon>
        <taxon>Pseudomonadati</taxon>
        <taxon>Pseudomonadota</taxon>
        <taxon>Gammaproteobacteria</taxon>
        <taxon>Lysobacterales</taxon>
        <taxon>Lysobacteraceae</taxon>
        <taxon>Lysobacter</taxon>
    </lineage>
</organism>
<gene>
    <name evidence="9 11" type="primary">tatB</name>
    <name evidence="11" type="ORF">ACFQZQ_09980</name>
</gene>
<evidence type="ECO:0000256" key="3">
    <source>
        <dbReference type="ARBA" id="ARBA00022475"/>
    </source>
</evidence>
<dbReference type="PANTHER" id="PTHR33162">
    <property type="entry name" value="SEC-INDEPENDENT PROTEIN TRANSLOCASE PROTEIN TATA, CHLOROPLASTIC"/>
    <property type="match status" value="1"/>
</dbReference>
<keyword evidence="4 9" id="KW-0812">Transmembrane</keyword>
<keyword evidence="8 9" id="KW-0472">Membrane</keyword>
<keyword evidence="12" id="KW-1185">Reference proteome</keyword>
<evidence type="ECO:0000256" key="4">
    <source>
        <dbReference type="ARBA" id="ARBA00022692"/>
    </source>
</evidence>
<dbReference type="InterPro" id="IPR018448">
    <property type="entry name" value="TatB"/>
</dbReference>
<evidence type="ECO:0000256" key="2">
    <source>
        <dbReference type="ARBA" id="ARBA00022448"/>
    </source>
</evidence>
<sequence length="136" mass="15144">MFDIGFSELFVIAIVALLVLGPERLPKAARFAGLWVRRARAQWYSVKSELENELADDELRRSLQQTRQQLMDARDQLQRGGQSLQDEFDPGPRDNLELAGSPDHSIARPAAAARVSARDPAPPSDATPGHVDDDRR</sequence>
<evidence type="ECO:0000256" key="10">
    <source>
        <dbReference type="SAM" id="MobiDB-lite"/>
    </source>
</evidence>
<dbReference type="EMBL" id="JBHTIH010000004">
    <property type="protein sequence ID" value="MFD0739606.1"/>
    <property type="molecule type" value="Genomic_DNA"/>
</dbReference>
<dbReference type="Gene3D" id="1.20.5.3310">
    <property type="match status" value="1"/>
</dbReference>
<comment type="similarity">
    <text evidence="9">Belongs to the TatB family.</text>
</comment>
<keyword evidence="3 9" id="KW-1003">Cell membrane</keyword>
<evidence type="ECO:0000313" key="12">
    <source>
        <dbReference type="Proteomes" id="UP001597090"/>
    </source>
</evidence>
<dbReference type="PRINTS" id="PR01506">
    <property type="entry name" value="TATBPROTEIN"/>
</dbReference>
<feature type="compositionally biased region" description="Low complexity" evidence="10">
    <location>
        <begin position="107"/>
        <end position="119"/>
    </location>
</feature>
<accession>A0ABW2YNG3</accession>
<proteinExistence type="inferred from homology"/>
<evidence type="ECO:0000256" key="8">
    <source>
        <dbReference type="ARBA" id="ARBA00023136"/>
    </source>
</evidence>
<dbReference type="HAMAP" id="MF_00237">
    <property type="entry name" value="TatB"/>
    <property type="match status" value="1"/>
</dbReference>
<evidence type="ECO:0000256" key="5">
    <source>
        <dbReference type="ARBA" id="ARBA00022927"/>
    </source>
</evidence>
<evidence type="ECO:0000256" key="7">
    <source>
        <dbReference type="ARBA" id="ARBA00023010"/>
    </source>
</evidence>
<evidence type="ECO:0000256" key="1">
    <source>
        <dbReference type="ARBA" id="ARBA00004167"/>
    </source>
</evidence>
<dbReference type="Pfam" id="PF02416">
    <property type="entry name" value="TatA_B_E"/>
    <property type="match status" value="1"/>
</dbReference>
<comment type="caution">
    <text evidence="11">The sequence shown here is derived from an EMBL/GenBank/DDBJ whole genome shotgun (WGS) entry which is preliminary data.</text>
</comment>
<feature type="region of interest" description="Disordered" evidence="10">
    <location>
        <begin position="66"/>
        <end position="136"/>
    </location>
</feature>